<keyword evidence="2" id="KW-1185">Reference proteome</keyword>
<reference evidence="2" key="1">
    <citation type="submission" date="2012-09" db="EMBL/GenBank/DDBJ databases">
        <authorList>
            <person name="Martin A.A."/>
        </authorList>
    </citation>
    <scope>NUCLEOTIDE SEQUENCE</scope>
</reference>
<proteinExistence type="predicted"/>
<protein>
    <submittedName>
        <fullName evidence="3">Reverse transcriptase domain-containing protein</fullName>
    </submittedName>
</protein>
<accession>A0A0K0DQG3</accession>
<evidence type="ECO:0000313" key="2">
    <source>
        <dbReference type="Proteomes" id="UP000035642"/>
    </source>
</evidence>
<evidence type="ECO:0000256" key="1">
    <source>
        <dbReference type="SAM" id="MobiDB-lite"/>
    </source>
</evidence>
<name>A0A0K0DQG3_ANGCA</name>
<reference evidence="3" key="2">
    <citation type="submission" date="2017-02" db="UniProtKB">
        <authorList>
            <consortium name="WormBaseParasite"/>
        </authorList>
    </citation>
    <scope>IDENTIFICATION</scope>
</reference>
<dbReference type="Proteomes" id="UP000035642">
    <property type="component" value="Unassembled WGS sequence"/>
</dbReference>
<dbReference type="AlphaFoldDB" id="A0A0K0DQG3"/>
<feature type="region of interest" description="Disordered" evidence="1">
    <location>
        <begin position="1"/>
        <end position="32"/>
    </location>
</feature>
<dbReference type="WBParaSite" id="ACAC_0001400201-mRNA-1">
    <property type="protein sequence ID" value="ACAC_0001400201-mRNA-1"/>
    <property type="gene ID" value="ACAC_0001400201"/>
</dbReference>
<evidence type="ECO:0000313" key="3">
    <source>
        <dbReference type="WBParaSite" id="ACAC_0001400201-mRNA-1"/>
    </source>
</evidence>
<dbReference type="STRING" id="6313.A0A0K0DQG3"/>
<sequence length="282" mass="32637">KIRTGSEEGEIAETSVIDQQYQQHRHRQRRPIPTSPVECLRFPFLILLFQMDPSSQHLHTLGNESAKYEEIKRVKKFGKDLNFSPETMPEFLVRGENIAHIRSGGSLCLKTFRRVEYADHHVSQHVRCINSLSDLVVRCPNWQRGCTFYTARLRPKCGIIRENTSLSRPLDTLPAWLIITLLKYLPNSITAFCNFYVCSGHSLEKVWRMRAGKYCWKLLKLSLSIHGKSFQSITEMSAKVSNFLSLVNQIKTKRCFRQPPLPVIDSNIKIVHIFSVNRLFCC</sequence>
<organism evidence="2 3">
    <name type="scientific">Angiostrongylus cantonensis</name>
    <name type="common">Rat lungworm</name>
    <dbReference type="NCBI Taxonomy" id="6313"/>
    <lineage>
        <taxon>Eukaryota</taxon>
        <taxon>Metazoa</taxon>
        <taxon>Ecdysozoa</taxon>
        <taxon>Nematoda</taxon>
        <taxon>Chromadorea</taxon>
        <taxon>Rhabditida</taxon>
        <taxon>Rhabditina</taxon>
        <taxon>Rhabditomorpha</taxon>
        <taxon>Strongyloidea</taxon>
        <taxon>Metastrongylidae</taxon>
        <taxon>Angiostrongylus</taxon>
    </lineage>
</organism>